<feature type="region of interest" description="Disordered" evidence="1">
    <location>
        <begin position="678"/>
        <end position="733"/>
    </location>
</feature>
<dbReference type="OMA" id="CADNVGV"/>
<name>K0RYJ6_THAOC</name>
<dbReference type="eggNOG" id="ENOG502QYQG">
    <property type="taxonomic scope" value="Eukaryota"/>
</dbReference>
<organism evidence="3 4">
    <name type="scientific">Thalassiosira oceanica</name>
    <name type="common">Marine diatom</name>
    <dbReference type="NCBI Taxonomy" id="159749"/>
    <lineage>
        <taxon>Eukaryota</taxon>
        <taxon>Sar</taxon>
        <taxon>Stramenopiles</taxon>
        <taxon>Ochrophyta</taxon>
        <taxon>Bacillariophyta</taxon>
        <taxon>Coscinodiscophyceae</taxon>
        <taxon>Thalassiosirophycidae</taxon>
        <taxon>Thalassiosirales</taxon>
        <taxon>Thalassiosiraceae</taxon>
        <taxon>Thalassiosira</taxon>
    </lineage>
</organism>
<evidence type="ECO:0000313" key="3">
    <source>
        <dbReference type="EMBL" id="EJK58095.1"/>
    </source>
</evidence>
<feature type="chain" id="PRO_5003840677" evidence="2">
    <location>
        <begin position="30"/>
        <end position="876"/>
    </location>
</feature>
<feature type="compositionally biased region" description="Low complexity" evidence="1">
    <location>
        <begin position="139"/>
        <end position="160"/>
    </location>
</feature>
<reference evidence="3 4" key="1">
    <citation type="journal article" date="2012" name="Genome Biol.">
        <title>Genome and low-iron response of an oceanic diatom adapted to chronic iron limitation.</title>
        <authorList>
            <person name="Lommer M."/>
            <person name="Specht M."/>
            <person name="Roy A.S."/>
            <person name="Kraemer L."/>
            <person name="Andreson R."/>
            <person name="Gutowska M.A."/>
            <person name="Wolf J."/>
            <person name="Bergner S.V."/>
            <person name="Schilhabel M.B."/>
            <person name="Klostermeier U.C."/>
            <person name="Beiko R.G."/>
            <person name="Rosenstiel P."/>
            <person name="Hippler M."/>
            <person name="Laroche J."/>
        </authorList>
    </citation>
    <scope>NUCLEOTIDE SEQUENCE [LARGE SCALE GENOMIC DNA]</scope>
    <source>
        <strain evidence="3 4">CCMP1005</strain>
    </source>
</reference>
<dbReference type="AlphaFoldDB" id="K0RYJ6"/>
<evidence type="ECO:0000256" key="2">
    <source>
        <dbReference type="SAM" id="SignalP"/>
    </source>
</evidence>
<keyword evidence="4" id="KW-1185">Reference proteome</keyword>
<sequence length="876" mass="88772">MARSNRRIGMGSRTAALVVLFASASCVAAQLVMTCGSGYMDASNNCADRPRCPQGDAALECMAGQTCFAIPVGNCAGEPTPSPTKAPVFVCGSDSVDAKAGCSDGIRCPGGSGAECPAGMGCYPITWLDCGYTTTTTEATAPETTKATTTTTETTTEEPTQPAQVEMATVAEEAMPVESKPAPAAIVATADEAQPAQTAQPDPVPVSETLRLCGSDYADATLCALAAECPLGDAKTECPMGYDCFDIPASECVTAEPTMAPVPTTPVPSRSPVIPPLNVCASSYEEAVESCNDYEECVNGDCPNGEFCWSLPVEYCPEKEAEAVAAEEAVAPATSPAVVADEAAAVAADEAVAPAISPVLSVCATSFMDAKVKCVDPSKDCSATGLCDSDASEACFRVAREDCAGPVSSSSSLEVVEEVIVTTVPAVAVAQTEPTEPAVVETAEPATTETPSLLFVCGSDYADAQDNICTNESCSTVNECKIGGCYAMSYVDCSATTTTEAPPATASKTDNEADVTSIPAVPETPAPSLSFAPTKAPIVNTLFCGADYNDAIGNCWSAVPCPGGVNTECPSGQECYPIGAECVSPEPTAEPTVTGPQPTDSPTITSSPTFTPTISHEPTTASPTAAPVVNTNFCGDKYMLALENCSESTSCPTGICPGSQICYTGIACANPPTVDSTPNPPNDIATNAPVATPGAEAVPAQPAPVPSPATTAATDSPVAADGQPGDLTSNPTTFWSMIAGGLAESKKTSSPVASPPGLTSSPVPPTPNPTRKAFDPSVTHYCGTDYTEAVAGCYTANPCPSMSNAECPGGHYLLRGGDMSDPPPTTSSPSLRPSANGGMVSMAAGADPTASPSGPPQLGFSWDFDQPARSGAFAMG</sequence>
<dbReference type="PRINTS" id="PR01217">
    <property type="entry name" value="PRICHEXTENSN"/>
</dbReference>
<feature type="non-terminal residue" evidence="3">
    <location>
        <position position="876"/>
    </location>
</feature>
<evidence type="ECO:0000313" key="4">
    <source>
        <dbReference type="Proteomes" id="UP000266841"/>
    </source>
</evidence>
<protein>
    <submittedName>
        <fullName evidence="3">Uncharacterized protein</fullName>
    </submittedName>
</protein>
<feature type="region of interest" description="Disordered" evidence="1">
    <location>
        <begin position="139"/>
        <end position="163"/>
    </location>
</feature>
<feature type="region of interest" description="Disordered" evidence="1">
    <location>
        <begin position="817"/>
        <end position="865"/>
    </location>
</feature>
<feature type="compositionally biased region" description="Low complexity" evidence="1">
    <location>
        <begin position="708"/>
        <end position="721"/>
    </location>
</feature>
<feature type="signal peptide" evidence="2">
    <location>
        <begin position="1"/>
        <end position="29"/>
    </location>
</feature>
<keyword evidence="2" id="KW-0732">Signal</keyword>
<accession>K0RYJ6</accession>
<comment type="caution">
    <text evidence="3">The sequence shown here is derived from an EMBL/GenBank/DDBJ whole genome shotgun (WGS) entry which is preliminary data.</text>
</comment>
<dbReference type="Proteomes" id="UP000266841">
    <property type="component" value="Unassembled WGS sequence"/>
</dbReference>
<feature type="region of interest" description="Disordered" evidence="1">
    <location>
        <begin position="745"/>
        <end position="773"/>
    </location>
</feature>
<dbReference type="PROSITE" id="PS51257">
    <property type="entry name" value="PROKAR_LIPOPROTEIN"/>
    <property type="match status" value="1"/>
</dbReference>
<dbReference type="EMBL" id="AGNL01026195">
    <property type="protein sequence ID" value="EJK58095.1"/>
    <property type="molecule type" value="Genomic_DNA"/>
</dbReference>
<evidence type="ECO:0000256" key="1">
    <source>
        <dbReference type="SAM" id="MobiDB-lite"/>
    </source>
</evidence>
<gene>
    <name evidence="3" type="ORF">THAOC_21806</name>
</gene>
<proteinExistence type="predicted"/>